<dbReference type="EMBL" id="LR796984">
    <property type="protein sequence ID" value="CAB4179739.1"/>
    <property type="molecule type" value="Genomic_DNA"/>
</dbReference>
<proteinExistence type="predicted"/>
<protein>
    <submittedName>
        <fullName evidence="2">Uncharacterized protein</fullName>
    </submittedName>
</protein>
<dbReference type="EMBL" id="LR796920">
    <property type="protein sequence ID" value="CAB4174275.1"/>
    <property type="molecule type" value="Genomic_DNA"/>
</dbReference>
<evidence type="ECO:0000313" key="3">
    <source>
        <dbReference type="EMBL" id="CAB4188855.1"/>
    </source>
</evidence>
<organism evidence="2">
    <name type="scientific">uncultured Caudovirales phage</name>
    <dbReference type="NCBI Taxonomy" id="2100421"/>
    <lineage>
        <taxon>Viruses</taxon>
        <taxon>Duplodnaviria</taxon>
        <taxon>Heunggongvirae</taxon>
        <taxon>Uroviricota</taxon>
        <taxon>Caudoviricetes</taxon>
        <taxon>Peduoviridae</taxon>
        <taxon>Maltschvirus</taxon>
        <taxon>Maltschvirus maltsch</taxon>
    </lineage>
</organism>
<evidence type="ECO:0000313" key="1">
    <source>
        <dbReference type="EMBL" id="CAB4174275.1"/>
    </source>
</evidence>
<reference evidence="2" key="1">
    <citation type="submission" date="2020-05" db="EMBL/GenBank/DDBJ databases">
        <authorList>
            <person name="Chiriac C."/>
            <person name="Salcher M."/>
            <person name="Ghai R."/>
            <person name="Kavagutti S V."/>
        </authorList>
    </citation>
    <scope>NUCLEOTIDE SEQUENCE</scope>
</reference>
<dbReference type="Pfam" id="PF12322">
    <property type="entry name" value="T4_baseplate"/>
    <property type="match status" value="1"/>
</dbReference>
<evidence type="ECO:0000313" key="2">
    <source>
        <dbReference type="EMBL" id="CAB4179739.1"/>
    </source>
</evidence>
<dbReference type="EMBL" id="LR797127">
    <property type="protein sequence ID" value="CAB4188855.1"/>
    <property type="molecule type" value="Genomic_DNA"/>
</dbReference>
<dbReference type="InterPro" id="IPR024364">
    <property type="entry name" value="Baseplate_phage_T4-like"/>
</dbReference>
<gene>
    <name evidence="2" type="ORF">UFOVP1035_26</name>
    <name evidence="3" type="ORF">UFOVP1181_132</name>
    <name evidence="1" type="ORF">UFOVP965_30</name>
</gene>
<sequence>MSQIVTDQSLLDQFTKKAMEEPEVVIKTRAPSEPEVVLPGGFINKDGALVTTAEVRELTGFDEEAVAKASSTGKALAALVQRGLVKLGNSDVTKDDLSTLLSGDRDMILLGIRKLTFGNTLPLIARCLSCNTEQSVEIDLTADVPVQTLDDPIADRRWDIETSQGVVSVALPNGIVQQKLLDEIDKTGAEVNTILLTGCITAVDGSPTFGTGPALSLSMGNRAKIIEQIVERNPGPRLGEVKKVCKVCESDMNLPLSLADLFPL</sequence>
<accession>A0A6J5Q661</accession>
<name>A0A6J5Q661_9CAUD</name>